<evidence type="ECO:0000313" key="1">
    <source>
        <dbReference type="EMBL" id="CUI15004.1"/>
    </source>
</evidence>
<evidence type="ECO:0000313" key="2">
    <source>
        <dbReference type="Proteomes" id="UP000051952"/>
    </source>
</evidence>
<dbReference type="AlphaFoldDB" id="A0A0S4KH10"/>
<reference evidence="2" key="1">
    <citation type="submission" date="2015-09" db="EMBL/GenBank/DDBJ databases">
        <authorList>
            <consortium name="Pathogen Informatics"/>
        </authorList>
    </citation>
    <scope>NUCLEOTIDE SEQUENCE [LARGE SCALE GENOMIC DNA]</scope>
    <source>
        <strain evidence="2">Lake Konstanz</strain>
    </source>
</reference>
<dbReference type="VEuPathDB" id="TriTrypDB:BSAL_01960c"/>
<keyword evidence="2" id="KW-1185">Reference proteome</keyword>
<sequence length="118" mass="13584">MHLGIFNEKGFIQTNIWAKHTTHPIDSIPLEVVLPVKRCRVGTQDAPCPNNVTEYLTIRNRGEYRKKSSDGSCLLVKQRWGRSRKIEQVKKTEKLQQCGYNGLFELVEPFKASNYTTC</sequence>
<proteinExistence type="predicted"/>
<dbReference type="OrthoDB" id="242047at2759"/>
<accession>A0A0S4KH10</accession>
<protein>
    <submittedName>
        <fullName evidence="1">Uncharacterized protein</fullName>
    </submittedName>
</protein>
<organism evidence="1 2">
    <name type="scientific">Bodo saltans</name>
    <name type="common">Flagellated protozoan</name>
    <dbReference type="NCBI Taxonomy" id="75058"/>
    <lineage>
        <taxon>Eukaryota</taxon>
        <taxon>Discoba</taxon>
        <taxon>Euglenozoa</taxon>
        <taxon>Kinetoplastea</taxon>
        <taxon>Metakinetoplastina</taxon>
        <taxon>Eubodonida</taxon>
        <taxon>Bodonidae</taxon>
        <taxon>Bodo</taxon>
    </lineage>
</organism>
<dbReference type="EMBL" id="CYKH01001743">
    <property type="protein sequence ID" value="CUI15004.1"/>
    <property type="molecule type" value="Genomic_DNA"/>
</dbReference>
<gene>
    <name evidence="1" type="ORF">BSAL_01960c</name>
</gene>
<dbReference type="Proteomes" id="UP000051952">
    <property type="component" value="Unassembled WGS sequence"/>
</dbReference>
<name>A0A0S4KH10_BODSA</name>